<evidence type="ECO:0000256" key="2">
    <source>
        <dbReference type="ARBA" id="ARBA00022475"/>
    </source>
</evidence>
<reference evidence="7 8" key="1">
    <citation type="submission" date="2017-09" db="EMBL/GenBank/DDBJ databases">
        <title>Depth-based differentiation of microbial function through sediment-hosted aquifers and enrichment of novel symbionts in the deep terrestrial subsurface.</title>
        <authorList>
            <person name="Probst A.J."/>
            <person name="Ladd B."/>
            <person name="Jarett J.K."/>
            <person name="Geller-Mcgrath D.E."/>
            <person name="Sieber C.M."/>
            <person name="Emerson J.B."/>
            <person name="Anantharaman K."/>
            <person name="Thomas B.C."/>
            <person name="Malmstrom R."/>
            <person name="Stieglmeier M."/>
            <person name="Klingl A."/>
            <person name="Woyke T."/>
            <person name="Ryan C.M."/>
            <person name="Banfield J.F."/>
        </authorList>
    </citation>
    <scope>NUCLEOTIDE SEQUENCE [LARGE SCALE GENOMIC DNA]</scope>
    <source>
        <strain evidence="7">CG10_big_fil_rev_8_21_14_0_10_50_13</strain>
    </source>
</reference>
<dbReference type="InterPro" id="IPR002797">
    <property type="entry name" value="Polysacc_synth"/>
</dbReference>
<name>A0A2H0RGR1_9BACT</name>
<dbReference type="Pfam" id="PF01943">
    <property type="entry name" value="Polysacc_synt"/>
    <property type="match status" value="1"/>
</dbReference>
<proteinExistence type="predicted"/>
<feature type="transmembrane region" description="Helical" evidence="6">
    <location>
        <begin position="188"/>
        <end position="206"/>
    </location>
</feature>
<dbReference type="PANTHER" id="PTHR30250:SF11">
    <property type="entry name" value="O-ANTIGEN TRANSPORTER-RELATED"/>
    <property type="match status" value="1"/>
</dbReference>
<feature type="transmembrane region" description="Helical" evidence="6">
    <location>
        <begin position="63"/>
        <end position="86"/>
    </location>
</feature>
<evidence type="ECO:0000313" key="8">
    <source>
        <dbReference type="Proteomes" id="UP000230906"/>
    </source>
</evidence>
<dbReference type="GO" id="GO:0005886">
    <property type="term" value="C:plasma membrane"/>
    <property type="evidence" value="ECO:0007669"/>
    <property type="project" value="UniProtKB-SubCell"/>
</dbReference>
<evidence type="ECO:0008006" key="9">
    <source>
        <dbReference type="Google" id="ProtNLM"/>
    </source>
</evidence>
<evidence type="ECO:0000313" key="7">
    <source>
        <dbReference type="EMBL" id="PIR45693.1"/>
    </source>
</evidence>
<evidence type="ECO:0000256" key="1">
    <source>
        <dbReference type="ARBA" id="ARBA00004651"/>
    </source>
</evidence>
<keyword evidence="5 6" id="KW-0472">Membrane</keyword>
<evidence type="ECO:0000256" key="4">
    <source>
        <dbReference type="ARBA" id="ARBA00022989"/>
    </source>
</evidence>
<keyword evidence="4 6" id="KW-1133">Transmembrane helix</keyword>
<dbReference type="EMBL" id="PCYJ01000001">
    <property type="protein sequence ID" value="PIR45693.1"/>
    <property type="molecule type" value="Genomic_DNA"/>
</dbReference>
<sequence length="322" mass="35778">MMNFKEQERLILGRASRLFKVDMGYLFHGGFWITVGQVVSSLSAFILAIVYANWLSPETYGTYKYVISVIGILSIPTLSGLSTAVSKAVVEGNEGSFRYAVKVKLKWGLLASAGGLVLAGYYFFNQNTELALAFLLSALFIPLLEGFNLYDSFLYGKKLFRTASWYYVIGQVFTTTLMVGAAYFRPTLAMILIGYLVGWSLVRFLLLRRTFNRFRPNNQVDPAVVPYGKHLTAIKAFNVFASYLDKVLLFQFVGAGPLAIYSITQAPLDQIRSLTSRGISLLAFPKYAAKEQALLACGRDRGFNGKVRAAEDDQLVTSILCN</sequence>
<feature type="transmembrane region" description="Helical" evidence="6">
    <location>
        <begin position="25"/>
        <end position="51"/>
    </location>
</feature>
<dbReference type="InterPro" id="IPR050833">
    <property type="entry name" value="Poly_Biosynth_Transport"/>
</dbReference>
<evidence type="ECO:0000256" key="3">
    <source>
        <dbReference type="ARBA" id="ARBA00022692"/>
    </source>
</evidence>
<dbReference type="PANTHER" id="PTHR30250">
    <property type="entry name" value="PST FAMILY PREDICTED COLANIC ACID TRANSPORTER"/>
    <property type="match status" value="1"/>
</dbReference>
<dbReference type="AlphaFoldDB" id="A0A2H0RGR1"/>
<accession>A0A2H0RGR1</accession>
<evidence type="ECO:0000256" key="5">
    <source>
        <dbReference type="ARBA" id="ARBA00023136"/>
    </source>
</evidence>
<feature type="transmembrane region" description="Helical" evidence="6">
    <location>
        <begin position="162"/>
        <end position="182"/>
    </location>
</feature>
<dbReference type="Proteomes" id="UP000230906">
    <property type="component" value="Unassembled WGS sequence"/>
</dbReference>
<gene>
    <name evidence="7" type="ORF">COV09_00045</name>
</gene>
<keyword evidence="3 6" id="KW-0812">Transmembrane</keyword>
<protein>
    <recommendedName>
        <fullName evidence="9">Polysaccharide biosynthesis protein C-terminal domain-containing protein</fullName>
    </recommendedName>
</protein>
<organism evidence="7 8">
    <name type="scientific">Candidatus Vogelbacteria bacterium CG10_big_fil_rev_8_21_14_0_10_50_13</name>
    <dbReference type="NCBI Taxonomy" id="1975044"/>
    <lineage>
        <taxon>Bacteria</taxon>
        <taxon>Candidatus Vogeliibacteriota</taxon>
    </lineage>
</organism>
<comment type="subcellular location">
    <subcellularLocation>
        <location evidence="1">Cell membrane</location>
        <topology evidence="1">Multi-pass membrane protein</topology>
    </subcellularLocation>
</comment>
<feature type="transmembrane region" description="Helical" evidence="6">
    <location>
        <begin position="107"/>
        <end position="124"/>
    </location>
</feature>
<feature type="transmembrane region" description="Helical" evidence="6">
    <location>
        <begin position="130"/>
        <end position="150"/>
    </location>
</feature>
<evidence type="ECO:0000256" key="6">
    <source>
        <dbReference type="SAM" id="Phobius"/>
    </source>
</evidence>
<comment type="caution">
    <text evidence="7">The sequence shown here is derived from an EMBL/GenBank/DDBJ whole genome shotgun (WGS) entry which is preliminary data.</text>
</comment>
<keyword evidence="2" id="KW-1003">Cell membrane</keyword>